<keyword evidence="1" id="KW-0812">Transmembrane</keyword>
<dbReference type="AlphaFoldDB" id="A0A7K0EPC2"/>
<organism evidence="2 3">
    <name type="scientific">Larkinella terrae</name>
    <dbReference type="NCBI Taxonomy" id="2025311"/>
    <lineage>
        <taxon>Bacteria</taxon>
        <taxon>Pseudomonadati</taxon>
        <taxon>Bacteroidota</taxon>
        <taxon>Cytophagia</taxon>
        <taxon>Cytophagales</taxon>
        <taxon>Spirosomataceae</taxon>
        <taxon>Larkinella</taxon>
    </lineage>
</organism>
<keyword evidence="1" id="KW-0472">Membrane</keyword>
<reference evidence="2 3" key="1">
    <citation type="journal article" date="2018" name="Antonie Van Leeuwenhoek">
        <title>Larkinella terrae sp. nov., isolated from soil on Jeju Island, South Korea.</title>
        <authorList>
            <person name="Ten L.N."/>
            <person name="Jeon J."/>
            <person name="Park S.J."/>
            <person name="Park S."/>
            <person name="Lee S.Y."/>
            <person name="Kim M.K."/>
            <person name="Jung H.Y."/>
        </authorList>
    </citation>
    <scope>NUCLEOTIDE SEQUENCE [LARGE SCALE GENOMIC DNA]</scope>
    <source>
        <strain evidence="2 3">KCTC 52001</strain>
    </source>
</reference>
<dbReference type="EMBL" id="WJXZ01000012">
    <property type="protein sequence ID" value="MRS63647.1"/>
    <property type="molecule type" value="Genomic_DNA"/>
</dbReference>
<dbReference type="RefSeq" id="WP_154176990.1">
    <property type="nucleotide sequence ID" value="NZ_WJXZ01000012.1"/>
</dbReference>
<protein>
    <submittedName>
        <fullName evidence="2">Uncharacterized protein</fullName>
    </submittedName>
</protein>
<accession>A0A7K0EPC2</accession>
<comment type="caution">
    <text evidence="2">The sequence shown here is derived from an EMBL/GenBank/DDBJ whole genome shotgun (WGS) entry which is preliminary data.</text>
</comment>
<name>A0A7K0EPC2_9BACT</name>
<keyword evidence="1" id="KW-1133">Transmembrane helix</keyword>
<feature type="transmembrane region" description="Helical" evidence="1">
    <location>
        <begin position="45"/>
        <end position="63"/>
    </location>
</feature>
<gene>
    <name evidence="2" type="ORF">GJJ30_20265</name>
</gene>
<proteinExistence type="predicted"/>
<dbReference type="OrthoDB" id="946721at2"/>
<dbReference type="Proteomes" id="UP000441754">
    <property type="component" value="Unassembled WGS sequence"/>
</dbReference>
<evidence type="ECO:0000256" key="1">
    <source>
        <dbReference type="SAM" id="Phobius"/>
    </source>
</evidence>
<evidence type="ECO:0000313" key="3">
    <source>
        <dbReference type="Proteomes" id="UP000441754"/>
    </source>
</evidence>
<feature type="transmembrane region" description="Helical" evidence="1">
    <location>
        <begin position="20"/>
        <end position="38"/>
    </location>
</feature>
<keyword evidence="3" id="KW-1185">Reference proteome</keyword>
<sequence length="175" mass="20344">MHYRTVYDIAARGYEEWLMAYIAAGLAIATLVVFLFFHSWKHRKILLTVFCVFTAVAVLLPYWDYTRLKKKLESDDCLKTEGIVTGYWEKKWRDKDASQKWQNYHYEGFTVDTVKFGYYITGGGSAAGFQNNDAVRVPIRDGMRMRVHYYDEPIITDGTVENRILKIEVVEGSSN</sequence>
<evidence type="ECO:0000313" key="2">
    <source>
        <dbReference type="EMBL" id="MRS63647.1"/>
    </source>
</evidence>